<feature type="transmembrane region" description="Helical" evidence="6">
    <location>
        <begin position="194"/>
        <end position="215"/>
    </location>
</feature>
<comment type="subcellular location">
    <subcellularLocation>
        <location evidence="1">Membrane</location>
        <topology evidence="1">Multi-pass membrane protein</topology>
    </subcellularLocation>
</comment>
<evidence type="ECO:0000256" key="4">
    <source>
        <dbReference type="ARBA" id="ARBA00022989"/>
    </source>
</evidence>
<feature type="transmembrane region" description="Helical" evidence="6">
    <location>
        <begin position="46"/>
        <end position="67"/>
    </location>
</feature>
<proteinExistence type="inferred from homology"/>
<evidence type="ECO:0000256" key="1">
    <source>
        <dbReference type="ARBA" id="ARBA00004141"/>
    </source>
</evidence>
<dbReference type="Proteomes" id="UP000249522">
    <property type="component" value="Unassembled WGS sequence"/>
</dbReference>
<gene>
    <name evidence="7" type="ORF">DNH61_15490</name>
</gene>
<dbReference type="GO" id="GO:0042910">
    <property type="term" value="F:xenobiotic transmembrane transporter activity"/>
    <property type="evidence" value="ECO:0007669"/>
    <property type="project" value="InterPro"/>
</dbReference>
<keyword evidence="5 6" id="KW-0472">Membrane</keyword>
<dbReference type="EMBL" id="QKRB01000046">
    <property type="protein sequence ID" value="PZD95038.1"/>
    <property type="molecule type" value="Genomic_DNA"/>
</dbReference>
<keyword evidence="3 6" id="KW-0812">Transmembrane</keyword>
<evidence type="ECO:0000256" key="6">
    <source>
        <dbReference type="SAM" id="Phobius"/>
    </source>
</evidence>
<feature type="transmembrane region" description="Helical" evidence="6">
    <location>
        <begin position="324"/>
        <end position="342"/>
    </location>
</feature>
<dbReference type="GO" id="GO:0005886">
    <property type="term" value="C:plasma membrane"/>
    <property type="evidence" value="ECO:0007669"/>
    <property type="project" value="TreeGrafter"/>
</dbReference>
<dbReference type="InterPro" id="IPR002528">
    <property type="entry name" value="MATE_fam"/>
</dbReference>
<evidence type="ECO:0000256" key="3">
    <source>
        <dbReference type="ARBA" id="ARBA00022692"/>
    </source>
</evidence>
<keyword evidence="4 6" id="KW-1133">Transmembrane helix</keyword>
<keyword evidence="8" id="KW-1185">Reference proteome</keyword>
<dbReference type="PANTHER" id="PTHR42893:SF46">
    <property type="entry name" value="PROTEIN DETOXIFICATION 44, CHLOROPLASTIC"/>
    <property type="match status" value="1"/>
</dbReference>
<dbReference type="AlphaFoldDB" id="A0A2W1L4P6"/>
<dbReference type="NCBIfam" id="TIGR00797">
    <property type="entry name" value="matE"/>
    <property type="match status" value="1"/>
</dbReference>
<dbReference type="GO" id="GO:0015297">
    <property type="term" value="F:antiporter activity"/>
    <property type="evidence" value="ECO:0007669"/>
    <property type="project" value="InterPro"/>
</dbReference>
<comment type="similarity">
    <text evidence="2">Belongs to the multi antimicrobial extrusion (MATE) (TC 2.A.66.1) family.</text>
</comment>
<organism evidence="7 8">
    <name type="scientific">Paenibacillus sambharensis</name>
    <dbReference type="NCBI Taxonomy" id="1803190"/>
    <lineage>
        <taxon>Bacteria</taxon>
        <taxon>Bacillati</taxon>
        <taxon>Bacillota</taxon>
        <taxon>Bacilli</taxon>
        <taxon>Bacillales</taxon>
        <taxon>Paenibacillaceae</taxon>
        <taxon>Paenibacillus</taxon>
    </lineage>
</organism>
<accession>A0A2W1L4P6</accession>
<evidence type="ECO:0000256" key="2">
    <source>
        <dbReference type="ARBA" id="ARBA00010199"/>
    </source>
</evidence>
<dbReference type="InterPro" id="IPR044644">
    <property type="entry name" value="DinF-like"/>
</dbReference>
<sequence length="447" mass="49207">MMNTNRSLQLPSHRAYLALALPLTISTITTPLLGAADTAIIGHLNNPAYLGGIAVGTLIFNTLYWLFGFLRVSTSGFTAQAAGSGNQAEGIAALVRPLMIALVIGMTFIALQKPLLAAALYFIGPEPDVAVQAVQYFDIRIWGAPLTLVNYVLVGWLMGLSRLKETLFVQIFMNVFNIILDLLFIQVFHWNVPGAAAATLIAEGLGCALGIMLVLRSRIWKEWRQNKTSEWKQWFQGSQWKRIMSTNSDLMIRTACLLAMFNLFTSQSAGLGTEVLAANAILLQLQYMMAYFFDGFGNASSILAGQARGSASVLLLKRTLKLSWMWTAAVALFISVLYGWLGRPLVALFTEHAAVQEIAGTYSHWLIWFPLSAGAGLVFYGVFTGMTLTYPIRNSMLVSLALYLLAIAILVPSYGNNGLWLSFLLFAVGRSAFLVMYIPHLFRKLSY</sequence>
<evidence type="ECO:0000313" key="7">
    <source>
        <dbReference type="EMBL" id="PZD95038.1"/>
    </source>
</evidence>
<evidence type="ECO:0000256" key="5">
    <source>
        <dbReference type="ARBA" id="ARBA00023136"/>
    </source>
</evidence>
<dbReference type="OrthoDB" id="9776324at2"/>
<dbReference type="RefSeq" id="WP_111147586.1">
    <property type="nucleotide sequence ID" value="NZ_QKRB01000046.1"/>
</dbReference>
<feature type="transmembrane region" description="Helical" evidence="6">
    <location>
        <begin position="167"/>
        <end position="188"/>
    </location>
</feature>
<name>A0A2W1L4P6_9BACL</name>
<reference evidence="7 8" key="1">
    <citation type="submission" date="2018-06" db="EMBL/GenBank/DDBJ databases">
        <title>Paenibacillus imtechensis sp. nov.</title>
        <authorList>
            <person name="Pinnaka A.K."/>
            <person name="Singh H."/>
            <person name="Kaur M."/>
        </authorList>
    </citation>
    <scope>NUCLEOTIDE SEQUENCE [LARGE SCALE GENOMIC DNA]</scope>
    <source>
        <strain evidence="7 8">SMB1</strain>
    </source>
</reference>
<protein>
    <submittedName>
        <fullName evidence="7">MATE family efflux transporter</fullName>
    </submittedName>
</protein>
<evidence type="ECO:0000313" key="8">
    <source>
        <dbReference type="Proteomes" id="UP000249522"/>
    </source>
</evidence>
<comment type="caution">
    <text evidence="7">The sequence shown here is derived from an EMBL/GenBank/DDBJ whole genome shotgun (WGS) entry which is preliminary data.</text>
</comment>
<dbReference type="CDD" id="cd13136">
    <property type="entry name" value="MATE_DinF_like"/>
    <property type="match status" value="1"/>
</dbReference>
<feature type="transmembrane region" description="Helical" evidence="6">
    <location>
        <begin position="395"/>
        <end position="414"/>
    </location>
</feature>
<feature type="transmembrane region" description="Helical" evidence="6">
    <location>
        <begin position="142"/>
        <end position="160"/>
    </location>
</feature>
<feature type="transmembrane region" description="Helical" evidence="6">
    <location>
        <begin position="362"/>
        <end position="383"/>
    </location>
</feature>
<dbReference type="PANTHER" id="PTHR42893">
    <property type="entry name" value="PROTEIN DETOXIFICATION 44, CHLOROPLASTIC-RELATED"/>
    <property type="match status" value="1"/>
</dbReference>
<feature type="transmembrane region" description="Helical" evidence="6">
    <location>
        <begin position="98"/>
        <end position="122"/>
    </location>
</feature>
<feature type="transmembrane region" description="Helical" evidence="6">
    <location>
        <begin position="420"/>
        <end position="442"/>
    </location>
</feature>
<dbReference type="Pfam" id="PF01554">
    <property type="entry name" value="MatE"/>
    <property type="match status" value="2"/>
</dbReference>